<evidence type="ECO:0000313" key="3">
    <source>
        <dbReference type="Proteomes" id="UP000024635"/>
    </source>
</evidence>
<protein>
    <submittedName>
        <fullName evidence="2">Uncharacterized protein</fullName>
    </submittedName>
</protein>
<name>A0A016WEJ7_9BILA</name>
<dbReference type="Proteomes" id="UP000024635">
    <property type="component" value="Unassembled WGS sequence"/>
</dbReference>
<reference evidence="3" key="1">
    <citation type="journal article" date="2015" name="Nat. Genet.">
        <title>The genome and transcriptome of the zoonotic hookworm Ancylostoma ceylanicum identify infection-specific gene families.</title>
        <authorList>
            <person name="Schwarz E.M."/>
            <person name="Hu Y."/>
            <person name="Antoshechkin I."/>
            <person name="Miller M.M."/>
            <person name="Sternberg P.W."/>
            <person name="Aroian R.V."/>
        </authorList>
    </citation>
    <scope>NUCLEOTIDE SEQUENCE</scope>
    <source>
        <strain evidence="3">HY135</strain>
    </source>
</reference>
<keyword evidence="3" id="KW-1185">Reference proteome</keyword>
<proteinExistence type="predicted"/>
<sequence length="125" mass="14238">MTAVMSAECLTTLNSERLINNWGRSGFQTWCVIRFIVSACAIVRKLFDHEFINYEYIKTLTTVESTGGFHLGGHQGPKDPPVDPTPKIGIPRSESPETLHKWIISPAEFEYNHRSVPYDRFRGLL</sequence>
<evidence type="ECO:0000313" key="2">
    <source>
        <dbReference type="EMBL" id="EYC38025.1"/>
    </source>
</evidence>
<evidence type="ECO:0000256" key="1">
    <source>
        <dbReference type="SAM" id="MobiDB-lite"/>
    </source>
</evidence>
<dbReference type="AlphaFoldDB" id="A0A016WEJ7"/>
<dbReference type="EMBL" id="JARK01000348">
    <property type="protein sequence ID" value="EYC38025.1"/>
    <property type="molecule type" value="Genomic_DNA"/>
</dbReference>
<comment type="caution">
    <text evidence="2">The sequence shown here is derived from an EMBL/GenBank/DDBJ whole genome shotgun (WGS) entry which is preliminary data.</text>
</comment>
<gene>
    <name evidence="2" type="primary">Acey_s0748.g2023</name>
    <name evidence="2" type="ORF">Y032_0748g2023</name>
</gene>
<accession>A0A016WEJ7</accession>
<feature type="region of interest" description="Disordered" evidence="1">
    <location>
        <begin position="68"/>
        <end position="93"/>
    </location>
</feature>
<organism evidence="2 3">
    <name type="scientific">Ancylostoma ceylanicum</name>
    <dbReference type="NCBI Taxonomy" id="53326"/>
    <lineage>
        <taxon>Eukaryota</taxon>
        <taxon>Metazoa</taxon>
        <taxon>Ecdysozoa</taxon>
        <taxon>Nematoda</taxon>
        <taxon>Chromadorea</taxon>
        <taxon>Rhabditida</taxon>
        <taxon>Rhabditina</taxon>
        <taxon>Rhabditomorpha</taxon>
        <taxon>Strongyloidea</taxon>
        <taxon>Ancylostomatidae</taxon>
        <taxon>Ancylostomatinae</taxon>
        <taxon>Ancylostoma</taxon>
    </lineage>
</organism>